<dbReference type="EMBL" id="CP016895">
    <property type="protein sequence ID" value="AOA58726.1"/>
    <property type="molecule type" value="Genomic_DNA"/>
</dbReference>
<evidence type="ECO:0000313" key="2">
    <source>
        <dbReference type="Proteomes" id="UP000093391"/>
    </source>
</evidence>
<name>A0A1B2M0J6_9GAMM</name>
<protein>
    <submittedName>
        <fullName evidence="1">Uncharacterized protein</fullName>
    </submittedName>
</protein>
<organism evidence="1 2">
    <name type="scientific">Acinetobacter larvae</name>
    <dbReference type="NCBI Taxonomy" id="1789224"/>
    <lineage>
        <taxon>Bacteria</taxon>
        <taxon>Pseudomonadati</taxon>
        <taxon>Pseudomonadota</taxon>
        <taxon>Gammaproteobacteria</taxon>
        <taxon>Moraxellales</taxon>
        <taxon>Moraxellaceae</taxon>
        <taxon>Acinetobacter</taxon>
    </lineage>
</organism>
<sequence length="196" mass="22013">MDDIELKMTVLGKALQNTSPKTLQKLALSALMSLGVSTGLWAKNPPVDQPVVRFSDFSTEDQALIKAARASIQSRQPNDLIHQSGHFAVVLDDVQKQTYTLKYTVLLDPIVDIALSKHELINDVKFVTALIYLDLQQYYHSYQPSDVMVLQQGLKLSYQVRYQYQDAQGNTQVGFKETDLLLSADGKYYPVTDANQ</sequence>
<dbReference type="STRING" id="1789224.BFG52_10430"/>
<dbReference type="KEGG" id="ala:BFG52_10430"/>
<accession>A0A1B2M0J6</accession>
<evidence type="ECO:0000313" key="1">
    <source>
        <dbReference type="EMBL" id="AOA58726.1"/>
    </source>
</evidence>
<keyword evidence="2" id="KW-1185">Reference proteome</keyword>
<gene>
    <name evidence="1" type="ORF">BFG52_10430</name>
</gene>
<dbReference type="Proteomes" id="UP000093391">
    <property type="component" value="Chromosome"/>
</dbReference>
<proteinExistence type="predicted"/>
<dbReference type="AlphaFoldDB" id="A0A1B2M0J6"/>
<reference evidence="1 2" key="1">
    <citation type="submission" date="2016-08" db="EMBL/GenBank/DDBJ databases">
        <authorList>
            <person name="Seilhamer J.J."/>
        </authorList>
    </citation>
    <scope>NUCLEOTIDE SEQUENCE [LARGE SCALE GENOMIC DNA]</scope>
    <source>
        <strain evidence="1 2">BRTC-1</strain>
    </source>
</reference>